<dbReference type="SMART" id="SM01321">
    <property type="entry name" value="Y1_Tnp"/>
    <property type="match status" value="1"/>
</dbReference>
<feature type="domain" description="Transposase IS200-like" evidence="1">
    <location>
        <begin position="7"/>
        <end position="150"/>
    </location>
</feature>
<evidence type="ECO:0000259" key="1">
    <source>
        <dbReference type="SMART" id="SM01321"/>
    </source>
</evidence>
<proteinExistence type="predicted"/>
<reference evidence="2 3" key="1">
    <citation type="journal article" date="2016" name="Nat. Commun.">
        <title>Thousands of microbial genomes shed light on interconnected biogeochemical processes in an aquifer system.</title>
        <authorList>
            <person name="Anantharaman K."/>
            <person name="Brown C.T."/>
            <person name="Hug L.A."/>
            <person name="Sharon I."/>
            <person name="Castelle C.J."/>
            <person name="Probst A.J."/>
            <person name="Thomas B.C."/>
            <person name="Singh A."/>
            <person name="Wilkins M.J."/>
            <person name="Karaoz U."/>
            <person name="Brodie E.L."/>
            <person name="Williams K.H."/>
            <person name="Hubbard S.S."/>
            <person name="Banfield J.F."/>
        </authorList>
    </citation>
    <scope>NUCLEOTIDE SEQUENCE [LARGE SCALE GENOMIC DNA]</scope>
</reference>
<comment type="caution">
    <text evidence="2">The sequence shown here is derived from an EMBL/GenBank/DDBJ whole genome shotgun (WGS) entry which is preliminary data.</text>
</comment>
<protein>
    <recommendedName>
        <fullName evidence="1">Transposase IS200-like domain-containing protein</fullName>
    </recommendedName>
</protein>
<dbReference type="STRING" id="1801726.A3H02_02320"/>
<gene>
    <name evidence="2" type="ORF">A3H02_02320</name>
</gene>
<dbReference type="Pfam" id="PF01797">
    <property type="entry name" value="Y1_Tnp"/>
    <property type="match status" value="1"/>
</dbReference>
<dbReference type="Proteomes" id="UP000176787">
    <property type="component" value="Unassembled WGS sequence"/>
</dbReference>
<dbReference type="PANTHER" id="PTHR34322">
    <property type="entry name" value="TRANSPOSASE, Y1_TNP DOMAIN-CONTAINING"/>
    <property type="match status" value="1"/>
</dbReference>
<organism evidence="2 3">
    <name type="scientific">Candidatus Niyogibacteria bacterium RIFCSPLOWO2_12_FULL_41_13</name>
    <dbReference type="NCBI Taxonomy" id="1801726"/>
    <lineage>
        <taxon>Bacteria</taxon>
        <taxon>Candidatus Niyogiibacteriota</taxon>
    </lineage>
</organism>
<dbReference type="SUPFAM" id="SSF143422">
    <property type="entry name" value="Transposase IS200-like"/>
    <property type="match status" value="1"/>
</dbReference>
<sequence>MRKIQFANGEYYHIYNRGVDKRAVFNNNNDYERFFKSMKEFNVVEPIGSIYERSFSRSQFGSLASKLASGSVGLVKFICYCLNPNHYHFLVQQVADDGIKKFMHRIGTGYTKYFNEKYERNGSLFQGSYKIVHIDSNEYLLHLSAYINLNDKVHFSQHQLGSLASKLDFKSSWNEYVENIIAGLCDKKVILQQFRNNLEYKKFAQEALELIQERKEIEDFLLLE</sequence>
<dbReference type="GO" id="GO:0006313">
    <property type="term" value="P:DNA transposition"/>
    <property type="evidence" value="ECO:0007669"/>
    <property type="project" value="InterPro"/>
</dbReference>
<dbReference type="GO" id="GO:0004803">
    <property type="term" value="F:transposase activity"/>
    <property type="evidence" value="ECO:0007669"/>
    <property type="project" value="InterPro"/>
</dbReference>
<name>A0A1G2F1S4_9BACT</name>
<evidence type="ECO:0000313" key="3">
    <source>
        <dbReference type="Proteomes" id="UP000176787"/>
    </source>
</evidence>
<dbReference type="InterPro" id="IPR036515">
    <property type="entry name" value="Transposase_17_sf"/>
</dbReference>
<dbReference type="InterPro" id="IPR002686">
    <property type="entry name" value="Transposase_17"/>
</dbReference>
<dbReference type="Gene3D" id="3.30.70.1290">
    <property type="entry name" value="Transposase IS200-like"/>
    <property type="match status" value="1"/>
</dbReference>
<accession>A0A1G2F1S4</accession>
<dbReference type="GO" id="GO:0003677">
    <property type="term" value="F:DNA binding"/>
    <property type="evidence" value="ECO:0007669"/>
    <property type="project" value="InterPro"/>
</dbReference>
<dbReference type="PANTHER" id="PTHR34322:SF2">
    <property type="entry name" value="TRANSPOSASE IS200-LIKE DOMAIN-CONTAINING PROTEIN"/>
    <property type="match status" value="1"/>
</dbReference>
<evidence type="ECO:0000313" key="2">
    <source>
        <dbReference type="EMBL" id="OGZ31521.1"/>
    </source>
</evidence>
<dbReference type="EMBL" id="MHMS01000025">
    <property type="protein sequence ID" value="OGZ31521.1"/>
    <property type="molecule type" value="Genomic_DNA"/>
</dbReference>
<dbReference type="AlphaFoldDB" id="A0A1G2F1S4"/>